<dbReference type="InterPro" id="IPR002931">
    <property type="entry name" value="Transglutaminase-like"/>
</dbReference>
<dbReference type="InterPro" id="IPR038765">
    <property type="entry name" value="Papain-like_cys_pep_sf"/>
</dbReference>
<protein>
    <recommendedName>
        <fullName evidence="1">Transglutaminase-like domain-containing protein</fullName>
    </recommendedName>
</protein>
<gene>
    <name evidence="2" type="ORF">CCHL1392_LOCUS345</name>
</gene>
<dbReference type="AlphaFoldDB" id="A0A7S2VVB6"/>
<dbReference type="EMBL" id="HBHD01000624">
    <property type="protein sequence ID" value="CAD9651255.1"/>
    <property type="molecule type" value="Transcribed_RNA"/>
</dbReference>
<dbReference type="Gene3D" id="3.10.620.30">
    <property type="match status" value="1"/>
</dbReference>
<reference evidence="2" key="1">
    <citation type="submission" date="2021-01" db="EMBL/GenBank/DDBJ databases">
        <authorList>
            <person name="Corre E."/>
            <person name="Pelletier E."/>
            <person name="Niang G."/>
            <person name="Scheremetjew M."/>
            <person name="Finn R."/>
            <person name="Kale V."/>
            <person name="Holt S."/>
            <person name="Cochrane G."/>
            <person name="Meng A."/>
            <person name="Brown T."/>
            <person name="Cohen L."/>
        </authorList>
    </citation>
    <scope>NUCLEOTIDE SEQUENCE</scope>
    <source>
        <strain evidence="2">SAG 11-48b</strain>
    </source>
</reference>
<organism evidence="2">
    <name type="scientific">Chlamydomonas chlamydogama</name>
    <dbReference type="NCBI Taxonomy" id="225041"/>
    <lineage>
        <taxon>Eukaryota</taxon>
        <taxon>Viridiplantae</taxon>
        <taxon>Chlorophyta</taxon>
        <taxon>core chlorophytes</taxon>
        <taxon>Chlorophyceae</taxon>
        <taxon>CS clade</taxon>
        <taxon>Chlamydomonadales</taxon>
        <taxon>Chlamydomonadaceae</taxon>
        <taxon>Chlamydomonas</taxon>
    </lineage>
</organism>
<dbReference type="Pfam" id="PF01841">
    <property type="entry name" value="Transglut_core"/>
    <property type="match status" value="1"/>
</dbReference>
<dbReference type="SUPFAM" id="SSF54001">
    <property type="entry name" value="Cysteine proteinases"/>
    <property type="match status" value="1"/>
</dbReference>
<name>A0A7S2VVB6_9CHLO</name>
<evidence type="ECO:0000259" key="1">
    <source>
        <dbReference type="Pfam" id="PF01841"/>
    </source>
</evidence>
<evidence type="ECO:0000313" key="2">
    <source>
        <dbReference type="EMBL" id="CAD9651255.1"/>
    </source>
</evidence>
<proteinExistence type="predicted"/>
<sequence>MGGEQAHLQRLCQQLTADCTSADKKAIALHNYVRDISFGWTPYFDLASPALTIALKTGHCNPKGELFVALLKAAGIEARLHAVNIKADVLHGCFPDGAGPAAVTHTYTEVLLGSKWVKVDSYVVDGALFRQAQARLRQEGRTTGYGIHVEGTVEWDGKSDAFVQYVPQQQSYMTVADLGQIDSTARLMSEPLYLQRGVQRVLTPFRLMPGWFMRMVNARVQAVRQSNLAKITPLG</sequence>
<accession>A0A7S2VVB6</accession>
<feature type="domain" description="Transglutaminase-like" evidence="1">
    <location>
        <begin position="10"/>
        <end position="120"/>
    </location>
</feature>